<reference evidence="1" key="1">
    <citation type="thesis" date="2020" institute="ProQuest LLC" country="789 East Eisenhower Parkway, Ann Arbor, MI, USA">
        <title>Comparative Genomics and Chromosome Evolution.</title>
        <authorList>
            <person name="Mudd A.B."/>
        </authorList>
    </citation>
    <scope>NUCLEOTIDE SEQUENCE</scope>
    <source>
        <strain evidence="1">HN-11 Male</strain>
        <tissue evidence="1">Kidney and liver</tissue>
    </source>
</reference>
<dbReference type="AlphaFoldDB" id="A0A8J6EJU0"/>
<proteinExistence type="predicted"/>
<name>A0A8J6EJU0_ELECQ</name>
<organism evidence="1 2">
    <name type="scientific">Eleutherodactylus coqui</name>
    <name type="common">Puerto Rican coqui</name>
    <dbReference type="NCBI Taxonomy" id="57060"/>
    <lineage>
        <taxon>Eukaryota</taxon>
        <taxon>Metazoa</taxon>
        <taxon>Chordata</taxon>
        <taxon>Craniata</taxon>
        <taxon>Vertebrata</taxon>
        <taxon>Euteleostomi</taxon>
        <taxon>Amphibia</taxon>
        <taxon>Batrachia</taxon>
        <taxon>Anura</taxon>
        <taxon>Neobatrachia</taxon>
        <taxon>Hyloidea</taxon>
        <taxon>Eleutherodactylidae</taxon>
        <taxon>Eleutherodactylinae</taxon>
        <taxon>Eleutherodactylus</taxon>
        <taxon>Eleutherodactylus</taxon>
    </lineage>
</organism>
<comment type="caution">
    <text evidence="1">The sequence shown here is derived from an EMBL/GenBank/DDBJ whole genome shotgun (WGS) entry which is preliminary data.</text>
</comment>
<evidence type="ECO:0000313" key="1">
    <source>
        <dbReference type="EMBL" id="KAG9470687.1"/>
    </source>
</evidence>
<sequence length="77" mass="8655">MRDVRIWLFGRPRVPLLAPLLRSCVSALYSIKKLKCPEGKKSIIKRHLSLLTSLDGRHTSSVTWSALSKTDAQSHAQ</sequence>
<gene>
    <name evidence="1" type="ORF">GDO78_017026</name>
</gene>
<accession>A0A8J6EJU0</accession>
<evidence type="ECO:0000313" key="2">
    <source>
        <dbReference type="Proteomes" id="UP000770717"/>
    </source>
</evidence>
<keyword evidence="2" id="KW-1185">Reference proteome</keyword>
<dbReference type="Proteomes" id="UP000770717">
    <property type="component" value="Unassembled WGS sequence"/>
</dbReference>
<protein>
    <submittedName>
        <fullName evidence="1">Uncharacterized protein</fullName>
    </submittedName>
</protein>
<dbReference type="EMBL" id="WNTK01000237">
    <property type="protein sequence ID" value="KAG9470687.1"/>
    <property type="molecule type" value="Genomic_DNA"/>
</dbReference>